<sequence>MVFCKYCNLQLECKRVLNVSLLLPLHFLKVFLIYLLLIKSSNPQSEPVTTICCALADHLSGFVLHLYCSQFPSLLPTPTQPG</sequence>
<accession>A0A067RB49</accession>
<keyword evidence="1" id="KW-0472">Membrane</keyword>
<evidence type="ECO:0000256" key="1">
    <source>
        <dbReference type="SAM" id="Phobius"/>
    </source>
</evidence>
<dbReference type="Proteomes" id="UP000027135">
    <property type="component" value="Unassembled WGS sequence"/>
</dbReference>
<name>A0A067RB49_ZOONE</name>
<dbReference type="AlphaFoldDB" id="A0A067RB49"/>
<proteinExistence type="predicted"/>
<keyword evidence="1" id="KW-0812">Transmembrane</keyword>
<dbReference type="InParanoid" id="A0A067RB49"/>
<dbReference type="EMBL" id="KK852811">
    <property type="protein sequence ID" value="KDR15888.1"/>
    <property type="molecule type" value="Genomic_DNA"/>
</dbReference>
<feature type="transmembrane region" description="Helical" evidence="1">
    <location>
        <begin position="16"/>
        <end position="37"/>
    </location>
</feature>
<keyword evidence="1" id="KW-1133">Transmembrane helix</keyword>
<gene>
    <name evidence="2" type="ORF">L798_09814</name>
</gene>
<protein>
    <submittedName>
        <fullName evidence="2">Uncharacterized protein</fullName>
    </submittedName>
</protein>
<evidence type="ECO:0000313" key="3">
    <source>
        <dbReference type="Proteomes" id="UP000027135"/>
    </source>
</evidence>
<reference evidence="2 3" key="1">
    <citation type="journal article" date="2014" name="Nat. Commun.">
        <title>Molecular traces of alternative social organization in a termite genome.</title>
        <authorList>
            <person name="Terrapon N."/>
            <person name="Li C."/>
            <person name="Robertson H.M."/>
            <person name="Ji L."/>
            <person name="Meng X."/>
            <person name="Booth W."/>
            <person name="Chen Z."/>
            <person name="Childers C.P."/>
            <person name="Glastad K.M."/>
            <person name="Gokhale K."/>
            <person name="Gowin J."/>
            <person name="Gronenberg W."/>
            <person name="Hermansen R.A."/>
            <person name="Hu H."/>
            <person name="Hunt B.G."/>
            <person name="Huylmans A.K."/>
            <person name="Khalil S.M."/>
            <person name="Mitchell R.D."/>
            <person name="Munoz-Torres M.C."/>
            <person name="Mustard J.A."/>
            <person name="Pan H."/>
            <person name="Reese J.T."/>
            <person name="Scharf M.E."/>
            <person name="Sun F."/>
            <person name="Vogel H."/>
            <person name="Xiao J."/>
            <person name="Yang W."/>
            <person name="Yang Z."/>
            <person name="Yang Z."/>
            <person name="Zhou J."/>
            <person name="Zhu J."/>
            <person name="Brent C.S."/>
            <person name="Elsik C.G."/>
            <person name="Goodisman M.A."/>
            <person name="Liberles D.A."/>
            <person name="Roe R.M."/>
            <person name="Vargo E.L."/>
            <person name="Vilcinskas A."/>
            <person name="Wang J."/>
            <person name="Bornberg-Bauer E."/>
            <person name="Korb J."/>
            <person name="Zhang G."/>
            <person name="Liebig J."/>
        </authorList>
    </citation>
    <scope>NUCLEOTIDE SEQUENCE [LARGE SCALE GENOMIC DNA]</scope>
    <source>
        <tissue evidence="2">Whole organism</tissue>
    </source>
</reference>
<evidence type="ECO:0000313" key="2">
    <source>
        <dbReference type="EMBL" id="KDR15888.1"/>
    </source>
</evidence>
<keyword evidence="3" id="KW-1185">Reference proteome</keyword>
<organism evidence="2 3">
    <name type="scientific">Zootermopsis nevadensis</name>
    <name type="common">Dampwood termite</name>
    <dbReference type="NCBI Taxonomy" id="136037"/>
    <lineage>
        <taxon>Eukaryota</taxon>
        <taxon>Metazoa</taxon>
        <taxon>Ecdysozoa</taxon>
        <taxon>Arthropoda</taxon>
        <taxon>Hexapoda</taxon>
        <taxon>Insecta</taxon>
        <taxon>Pterygota</taxon>
        <taxon>Neoptera</taxon>
        <taxon>Polyneoptera</taxon>
        <taxon>Dictyoptera</taxon>
        <taxon>Blattodea</taxon>
        <taxon>Blattoidea</taxon>
        <taxon>Termitoidae</taxon>
        <taxon>Termopsidae</taxon>
        <taxon>Zootermopsis</taxon>
    </lineage>
</organism>